<dbReference type="InterPro" id="IPR002781">
    <property type="entry name" value="TM_pro_TauE-like"/>
</dbReference>
<dbReference type="Pfam" id="PF01925">
    <property type="entry name" value="TauE"/>
    <property type="match status" value="1"/>
</dbReference>
<evidence type="ECO:0000256" key="2">
    <source>
        <dbReference type="ARBA" id="ARBA00009142"/>
    </source>
</evidence>
<gene>
    <name evidence="7" type="ORF">AB8U03_17775</name>
</gene>
<keyword evidence="8" id="KW-1185">Reference proteome</keyword>
<proteinExistence type="inferred from homology"/>
<comment type="subcellular location">
    <subcellularLocation>
        <location evidence="6">Cell membrane</location>
        <topology evidence="6">Multi-pass membrane protein</topology>
    </subcellularLocation>
    <subcellularLocation>
        <location evidence="1">Membrane</location>
        <topology evidence="1">Multi-pass membrane protein</topology>
    </subcellularLocation>
</comment>
<keyword evidence="6" id="KW-1003">Cell membrane</keyword>
<comment type="caution">
    <text evidence="7">The sequence shown here is derived from an EMBL/GenBank/DDBJ whole genome shotgun (WGS) entry which is preliminary data.</text>
</comment>
<keyword evidence="4 6" id="KW-1133">Transmembrane helix</keyword>
<comment type="similarity">
    <text evidence="2 6">Belongs to the 4-toluene sulfonate uptake permease (TSUP) (TC 2.A.102) family.</text>
</comment>
<feature type="transmembrane region" description="Helical" evidence="6">
    <location>
        <begin position="229"/>
        <end position="247"/>
    </location>
</feature>
<evidence type="ECO:0000256" key="3">
    <source>
        <dbReference type="ARBA" id="ARBA00022692"/>
    </source>
</evidence>
<dbReference type="InterPro" id="IPR051598">
    <property type="entry name" value="TSUP/Inactive_protease-like"/>
</dbReference>
<evidence type="ECO:0000256" key="4">
    <source>
        <dbReference type="ARBA" id="ARBA00022989"/>
    </source>
</evidence>
<dbReference type="Proteomes" id="UP001564657">
    <property type="component" value="Unassembled WGS sequence"/>
</dbReference>
<dbReference type="EMBL" id="JBGEWD010000036">
    <property type="protein sequence ID" value="MEY8002000.1"/>
    <property type="molecule type" value="Genomic_DNA"/>
</dbReference>
<feature type="transmembrane region" description="Helical" evidence="6">
    <location>
        <begin position="129"/>
        <end position="150"/>
    </location>
</feature>
<evidence type="ECO:0000313" key="8">
    <source>
        <dbReference type="Proteomes" id="UP001564657"/>
    </source>
</evidence>
<protein>
    <recommendedName>
        <fullName evidence="6">Probable membrane transporter protein</fullName>
    </recommendedName>
</protein>
<evidence type="ECO:0000256" key="6">
    <source>
        <dbReference type="RuleBase" id="RU363041"/>
    </source>
</evidence>
<feature type="transmembrane region" description="Helical" evidence="6">
    <location>
        <begin position="71"/>
        <end position="91"/>
    </location>
</feature>
<feature type="transmembrane region" description="Helical" evidence="6">
    <location>
        <begin position="156"/>
        <end position="179"/>
    </location>
</feature>
<dbReference type="PANTHER" id="PTHR43701:SF2">
    <property type="entry name" value="MEMBRANE TRANSPORTER PROTEIN YJNA-RELATED"/>
    <property type="match status" value="1"/>
</dbReference>
<evidence type="ECO:0000256" key="5">
    <source>
        <dbReference type="ARBA" id="ARBA00023136"/>
    </source>
</evidence>
<sequence>MLILLSLAGLIVGIFVVSMGGGGGSIYIGILTTMFHMSPAMAASTSLATMIPSMIMGAYSHYKQGNVDLKAGNKILIYGAVGTVVGSLLSPYIPEKIYMYITGIIIFVLGLQIMYKFLYPKKSSNVEKYGKLITIVFGLISGLMVGIVGLSGGGPIVSGLLILGLPMIKVVGTSIYVLTGTSAIGLFMHLSIGIIDWKYVIMLLIGTLLGSYLGPKILAKFKQDVLNKYLKLTMAVLLIVMGGRLLMTQFMR</sequence>
<accession>A0ABV4BTB3</accession>
<reference evidence="7 8" key="1">
    <citation type="submission" date="2024-08" db="EMBL/GenBank/DDBJ databases">
        <title>Clostridium lapicellarii sp. nov., and Clostridium renhuaiense sp. nov., two species isolated from the mud in a fermentation cellar used for producing sauce-flavour Chinese liquors.</title>
        <authorList>
            <person name="Yang F."/>
            <person name="Wang H."/>
            <person name="Chen L.Q."/>
            <person name="Zhou N."/>
            <person name="Lu J.J."/>
            <person name="Pu X.X."/>
            <person name="Wan B."/>
            <person name="Wang L."/>
            <person name="Liu S.J."/>
        </authorList>
    </citation>
    <scope>NUCLEOTIDE SEQUENCE [LARGE SCALE GENOMIC DNA]</scope>
    <source>
        <strain evidence="7 8">MT-5</strain>
    </source>
</reference>
<evidence type="ECO:0000313" key="7">
    <source>
        <dbReference type="EMBL" id="MEY8002000.1"/>
    </source>
</evidence>
<evidence type="ECO:0000256" key="1">
    <source>
        <dbReference type="ARBA" id="ARBA00004141"/>
    </source>
</evidence>
<keyword evidence="3 6" id="KW-0812">Transmembrane</keyword>
<feature type="transmembrane region" description="Helical" evidence="6">
    <location>
        <begin position="186"/>
        <end position="209"/>
    </location>
</feature>
<feature type="transmembrane region" description="Helical" evidence="6">
    <location>
        <begin position="97"/>
        <end position="117"/>
    </location>
</feature>
<dbReference type="RefSeq" id="WP_369705897.1">
    <property type="nucleotide sequence ID" value="NZ_JBGEWD010000036.1"/>
</dbReference>
<name>A0ABV4BTB3_9CLOT</name>
<keyword evidence="5 6" id="KW-0472">Membrane</keyword>
<dbReference type="PANTHER" id="PTHR43701">
    <property type="entry name" value="MEMBRANE TRANSPORTER PROTEIN MJ0441-RELATED"/>
    <property type="match status" value="1"/>
</dbReference>
<organism evidence="7 8">
    <name type="scientific">Clostridium moutaii</name>
    <dbReference type="NCBI Taxonomy" id="3240932"/>
    <lineage>
        <taxon>Bacteria</taxon>
        <taxon>Bacillati</taxon>
        <taxon>Bacillota</taxon>
        <taxon>Clostridia</taxon>
        <taxon>Eubacteriales</taxon>
        <taxon>Clostridiaceae</taxon>
        <taxon>Clostridium</taxon>
    </lineage>
</organism>
<feature type="transmembrane region" description="Helical" evidence="6">
    <location>
        <begin position="40"/>
        <end position="59"/>
    </location>
</feature>